<dbReference type="RefSeq" id="WP_044191711.1">
    <property type="nucleotide sequence ID" value="NZ_JMCB01000009.1"/>
</dbReference>
<dbReference type="EMBL" id="JMCB01000009">
    <property type="protein sequence ID" value="KFE66696.1"/>
    <property type="molecule type" value="Genomic_DNA"/>
</dbReference>
<evidence type="ECO:0000313" key="4">
    <source>
        <dbReference type="Proteomes" id="UP000028725"/>
    </source>
</evidence>
<evidence type="ECO:0000256" key="2">
    <source>
        <dbReference type="SAM" id="Phobius"/>
    </source>
</evidence>
<sequence length="176" mass="19094">MSCDGVAAAILDDGLPRPEGFQAHLDQCPRCRELSRLQASASSLRMPAPPPLQPLSPQSIQGEVRRRQHRRRAVAGTAVAGALAALVFAVSPREVPVAPMKESPVETVLTLPALDLLAEEIASYTQRDPTFDDEIYKPFGMLALWVRPPASTALSDRSFQRAIAPLHPSPTQELAR</sequence>
<dbReference type="Proteomes" id="UP000028725">
    <property type="component" value="Unassembled WGS sequence"/>
</dbReference>
<keyword evidence="4" id="KW-1185">Reference proteome</keyword>
<gene>
    <name evidence="3" type="ORF">DB31_8910</name>
</gene>
<accession>A0A085WG83</accession>
<organism evidence="3 4">
    <name type="scientific">Hyalangium minutum</name>
    <dbReference type="NCBI Taxonomy" id="394096"/>
    <lineage>
        <taxon>Bacteria</taxon>
        <taxon>Pseudomonadati</taxon>
        <taxon>Myxococcota</taxon>
        <taxon>Myxococcia</taxon>
        <taxon>Myxococcales</taxon>
        <taxon>Cystobacterineae</taxon>
        <taxon>Archangiaceae</taxon>
        <taxon>Hyalangium</taxon>
    </lineage>
</organism>
<proteinExistence type="predicted"/>
<dbReference type="STRING" id="394096.DB31_8910"/>
<evidence type="ECO:0000313" key="3">
    <source>
        <dbReference type="EMBL" id="KFE66696.1"/>
    </source>
</evidence>
<feature type="region of interest" description="Disordered" evidence="1">
    <location>
        <begin position="40"/>
        <end position="66"/>
    </location>
</feature>
<feature type="transmembrane region" description="Helical" evidence="2">
    <location>
        <begin position="73"/>
        <end position="91"/>
    </location>
</feature>
<dbReference type="AlphaFoldDB" id="A0A085WG83"/>
<keyword evidence="2" id="KW-1133">Transmembrane helix</keyword>
<evidence type="ECO:0000256" key="1">
    <source>
        <dbReference type="SAM" id="MobiDB-lite"/>
    </source>
</evidence>
<protein>
    <recommendedName>
        <fullName evidence="5">Zinc-finger domain-containing protein</fullName>
    </recommendedName>
</protein>
<keyword evidence="2" id="KW-0472">Membrane</keyword>
<reference evidence="3 4" key="1">
    <citation type="submission" date="2014-04" db="EMBL/GenBank/DDBJ databases">
        <title>Genome assembly of Hyalangium minutum DSM 14724.</title>
        <authorList>
            <person name="Sharma G."/>
            <person name="Subramanian S."/>
        </authorList>
    </citation>
    <scope>NUCLEOTIDE SEQUENCE [LARGE SCALE GENOMIC DNA]</scope>
    <source>
        <strain evidence="3 4">DSM 14724</strain>
    </source>
</reference>
<comment type="caution">
    <text evidence="3">The sequence shown here is derived from an EMBL/GenBank/DDBJ whole genome shotgun (WGS) entry which is preliminary data.</text>
</comment>
<keyword evidence="2" id="KW-0812">Transmembrane</keyword>
<name>A0A085WG83_9BACT</name>
<dbReference type="OrthoDB" id="5382862at2"/>
<evidence type="ECO:0008006" key="5">
    <source>
        <dbReference type="Google" id="ProtNLM"/>
    </source>
</evidence>